<dbReference type="Proteomes" id="UP000094094">
    <property type="component" value="Chromosome"/>
</dbReference>
<sequence length="94" mass="10442">MLHQTLIVLHHALERVSQASVWEGSSSNRKAPAHRSWDAHWRVQEQQGRVEAVRIGPADCGQTPFHAAGRRMAYPDADPRPDLIGFVDGDMASC</sequence>
<dbReference type="AlphaFoldDB" id="A0A1D7VH59"/>
<reference evidence="1 2" key="1">
    <citation type="submission" date="2016-09" db="EMBL/GenBank/DDBJ databases">
        <title>Complete genome sequencing of Streptomyces lydicus 103 and metabolic pathways analysis of antibiotic biosynthesis.</title>
        <authorList>
            <person name="Jia N."/>
            <person name="Ding M.-Z."/>
            <person name="Gao F."/>
            <person name="Yuan Y.-J."/>
        </authorList>
    </citation>
    <scope>NUCLEOTIDE SEQUENCE [LARGE SCALE GENOMIC DNA]</scope>
    <source>
        <strain evidence="1 2">103</strain>
    </source>
</reference>
<evidence type="ECO:0000313" key="2">
    <source>
        <dbReference type="Proteomes" id="UP000094094"/>
    </source>
</evidence>
<organism evidence="1 2">
    <name type="scientific">Streptomyces lydicus</name>
    <dbReference type="NCBI Taxonomy" id="47763"/>
    <lineage>
        <taxon>Bacteria</taxon>
        <taxon>Bacillati</taxon>
        <taxon>Actinomycetota</taxon>
        <taxon>Actinomycetes</taxon>
        <taxon>Kitasatosporales</taxon>
        <taxon>Streptomycetaceae</taxon>
        <taxon>Streptomyces</taxon>
    </lineage>
</organism>
<keyword evidence="2" id="KW-1185">Reference proteome</keyword>
<evidence type="ECO:0000313" key="1">
    <source>
        <dbReference type="EMBL" id="AOP46095.1"/>
    </source>
</evidence>
<protein>
    <submittedName>
        <fullName evidence="1">Uncharacterized protein</fullName>
    </submittedName>
</protein>
<dbReference type="EMBL" id="CP017157">
    <property type="protein sequence ID" value="AOP46095.1"/>
    <property type="molecule type" value="Genomic_DNA"/>
</dbReference>
<dbReference type="KEGG" id="slc:SL103_07435"/>
<gene>
    <name evidence="1" type="ORF">SL103_07435</name>
</gene>
<name>A0A1D7VH59_9ACTN</name>
<proteinExistence type="predicted"/>
<accession>A0A1D7VH59</accession>